<dbReference type="InterPro" id="IPR013762">
    <property type="entry name" value="Integrase-like_cat_sf"/>
</dbReference>
<dbReference type="Pfam" id="PF00589">
    <property type="entry name" value="Phage_integrase"/>
    <property type="match status" value="1"/>
</dbReference>
<dbReference type="STRING" id="494026.PGLA_26320"/>
<comment type="caution">
    <text evidence="5">The sequence shown here is derived from an EMBL/GenBank/DDBJ whole genome shotgun (WGS) entry which is preliminary data.</text>
</comment>
<dbReference type="InterPro" id="IPR011010">
    <property type="entry name" value="DNA_brk_join_enz"/>
</dbReference>
<keyword evidence="2" id="KW-0238">DNA-binding</keyword>
<dbReference type="InterPro" id="IPR002104">
    <property type="entry name" value="Integrase_catalytic"/>
</dbReference>
<dbReference type="Gene3D" id="1.10.150.130">
    <property type="match status" value="1"/>
</dbReference>
<comment type="similarity">
    <text evidence="1">Belongs to the 'phage' integrase family.</text>
</comment>
<name>A0A168C2X8_9BACL</name>
<evidence type="ECO:0000256" key="1">
    <source>
        <dbReference type="ARBA" id="ARBA00008857"/>
    </source>
</evidence>
<dbReference type="AlphaFoldDB" id="A0A168C2X8"/>
<dbReference type="GO" id="GO:0003677">
    <property type="term" value="F:DNA binding"/>
    <property type="evidence" value="ECO:0007669"/>
    <property type="project" value="UniProtKB-KW"/>
</dbReference>
<dbReference type="Proteomes" id="UP000076967">
    <property type="component" value="Unassembled WGS sequence"/>
</dbReference>
<evidence type="ECO:0000256" key="2">
    <source>
        <dbReference type="ARBA" id="ARBA00023125"/>
    </source>
</evidence>
<proteinExistence type="inferred from homology"/>
<dbReference type="InterPro" id="IPR010998">
    <property type="entry name" value="Integrase_recombinase_N"/>
</dbReference>
<dbReference type="CDD" id="cd00397">
    <property type="entry name" value="DNA_BRE_C"/>
    <property type="match status" value="1"/>
</dbReference>
<dbReference type="OrthoDB" id="9803188at2"/>
<sequence length="322" mass="38000">MSRILLDSPYYINWRAYSDLKESAKVVYSYHIRRFESYLIKCGYQGHLDFDRFYYYTESHDYSPIDKCFISKYILYLEEEQKNSTGVLCNTIIYLKQFFSFLFDIGMIKTNPMKHFRNKYYVRKIIDRSLSLEECRSVLATAEKTDPFTKMSYILFLTMLTTGLRNSEVVELTHQQIDFERNVIHINKGHKTTAEVVYMPTVLAELLKLYFKHPSFDVWVRTENKHVFFQNGKPFSNRMLTHFVKKIMIESGITRNITPHCLRHTTAYLMQLNGISLSAIKRQLRHKSSATTLRYLPPVQLSIELLDQVVVTISMPKKNGKP</sequence>
<reference evidence="5 6" key="1">
    <citation type="submission" date="2016-03" db="EMBL/GenBank/DDBJ databases">
        <title>Draft genome sequence of Paenibacillus glacialis DSM 22343.</title>
        <authorList>
            <person name="Shin S.-K."/>
            <person name="Yi H."/>
        </authorList>
    </citation>
    <scope>NUCLEOTIDE SEQUENCE [LARGE SCALE GENOMIC DNA]</scope>
    <source>
        <strain evidence="5 6">DSM 22343</strain>
    </source>
</reference>
<accession>A0A168C2X8</accession>
<evidence type="ECO:0000259" key="4">
    <source>
        <dbReference type="PROSITE" id="PS51898"/>
    </source>
</evidence>
<organism evidence="5 6">
    <name type="scientific">Paenibacillus glacialis</name>
    <dbReference type="NCBI Taxonomy" id="494026"/>
    <lineage>
        <taxon>Bacteria</taxon>
        <taxon>Bacillati</taxon>
        <taxon>Bacillota</taxon>
        <taxon>Bacilli</taxon>
        <taxon>Bacillales</taxon>
        <taxon>Paenibacillaceae</taxon>
        <taxon>Paenibacillus</taxon>
    </lineage>
</organism>
<protein>
    <recommendedName>
        <fullName evidence="4">Tyr recombinase domain-containing protein</fullName>
    </recommendedName>
</protein>
<dbReference type="GO" id="GO:0006310">
    <property type="term" value="P:DNA recombination"/>
    <property type="evidence" value="ECO:0007669"/>
    <property type="project" value="UniProtKB-KW"/>
</dbReference>
<feature type="domain" description="Tyr recombinase" evidence="4">
    <location>
        <begin position="125"/>
        <end position="311"/>
    </location>
</feature>
<dbReference type="EMBL" id="LVJH01000074">
    <property type="protein sequence ID" value="OAB32997.1"/>
    <property type="molecule type" value="Genomic_DNA"/>
</dbReference>
<gene>
    <name evidence="5" type="ORF">PGLA_26320</name>
</gene>
<keyword evidence="3" id="KW-0233">DNA recombination</keyword>
<keyword evidence="6" id="KW-1185">Reference proteome</keyword>
<dbReference type="RefSeq" id="WP_068538159.1">
    <property type="nucleotide sequence ID" value="NZ_LVJH01000074.1"/>
</dbReference>
<dbReference type="PANTHER" id="PTHR30349">
    <property type="entry name" value="PHAGE INTEGRASE-RELATED"/>
    <property type="match status" value="1"/>
</dbReference>
<dbReference type="PANTHER" id="PTHR30349:SF64">
    <property type="entry name" value="PROPHAGE INTEGRASE INTD-RELATED"/>
    <property type="match status" value="1"/>
</dbReference>
<dbReference type="SUPFAM" id="SSF56349">
    <property type="entry name" value="DNA breaking-rejoining enzymes"/>
    <property type="match status" value="1"/>
</dbReference>
<dbReference type="PROSITE" id="PS51898">
    <property type="entry name" value="TYR_RECOMBINASE"/>
    <property type="match status" value="1"/>
</dbReference>
<evidence type="ECO:0000313" key="6">
    <source>
        <dbReference type="Proteomes" id="UP000076967"/>
    </source>
</evidence>
<evidence type="ECO:0000256" key="3">
    <source>
        <dbReference type="ARBA" id="ARBA00023172"/>
    </source>
</evidence>
<dbReference type="GO" id="GO:0015074">
    <property type="term" value="P:DNA integration"/>
    <property type="evidence" value="ECO:0007669"/>
    <property type="project" value="InterPro"/>
</dbReference>
<evidence type="ECO:0000313" key="5">
    <source>
        <dbReference type="EMBL" id="OAB32997.1"/>
    </source>
</evidence>
<dbReference type="InterPro" id="IPR050090">
    <property type="entry name" value="Tyrosine_recombinase_XerCD"/>
</dbReference>
<dbReference type="Gene3D" id="1.10.443.10">
    <property type="entry name" value="Intergrase catalytic core"/>
    <property type="match status" value="1"/>
</dbReference>